<dbReference type="InterPro" id="IPR005247">
    <property type="entry name" value="YbhB_YbcL/LppC-like"/>
</dbReference>
<dbReference type="Proteomes" id="UP000824633">
    <property type="component" value="Chromosome"/>
</dbReference>
<proteinExistence type="predicted"/>
<dbReference type="InterPro" id="IPR008914">
    <property type="entry name" value="PEBP"/>
</dbReference>
<dbReference type="InterPro" id="IPR000897">
    <property type="entry name" value="SRP54_GTPase_dom"/>
</dbReference>
<dbReference type="InterPro" id="IPR036610">
    <property type="entry name" value="PEBP-like_sf"/>
</dbReference>
<evidence type="ECO:0000256" key="2">
    <source>
        <dbReference type="ARBA" id="ARBA00023134"/>
    </source>
</evidence>
<keyword evidence="2" id="KW-0342">GTP-binding</keyword>
<sequence>MKKIVVAIGIFLIIIVMVFIKRAYSTKDDYDVPVNLEVTSTAFENNGEMPIKYTGKGEDISPLLKFDTIDIDAKTIAIIMDDLDNPIGVYNHWVIWNIPARFDNILEGVPKEEVVNSLGEAIQGKSGYEGKHWYRGPLPPFGTHRYIFKVYVLDTTLNLSNDAGKSELLKAMKEHILQYGTLTGKFSG</sequence>
<accession>A0ABM7T2T2</accession>
<evidence type="ECO:0000313" key="4">
    <source>
        <dbReference type="EMBL" id="BCZ45567.1"/>
    </source>
</evidence>
<gene>
    <name evidence="4" type="ORF">psyc5s11_16340</name>
</gene>
<dbReference type="PANTHER" id="PTHR30289">
    <property type="entry name" value="UNCHARACTERIZED PROTEIN YBCL-RELATED"/>
    <property type="match status" value="1"/>
</dbReference>
<dbReference type="CDD" id="cd00865">
    <property type="entry name" value="PEBP_bact_arch"/>
    <property type="match status" value="1"/>
</dbReference>
<feature type="domain" description="SRP54-type proteins GTP-binding" evidence="3">
    <location>
        <begin position="50"/>
        <end position="63"/>
    </location>
</feature>
<dbReference type="PROSITE" id="PS00300">
    <property type="entry name" value="SRP54"/>
    <property type="match status" value="1"/>
</dbReference>
<dbReference type="RefSeq" id="WP_224037149.1">
    <property type="nucleotide sequence ID" value="NZ_AP024849.1"/>
</dbReference>
<protein>
    <recommendedName>
        <fullName evidence="3">SRP54-type proteins GTP-binding domain-containing protein</fullName>
    </recommendedName>
</protein>
<evidence type="ECO:0000259" key="3">
    <source>
        <dbReference type="PROSITE" id="PS00300"/>
    </source>
</evidence>
<evidence type="ECO:0000256" key="1">
    <source>
        <dbReference type="ARBA" id="ARBA00022741"/>
    </source>
</evidence>
<evidence type="ECO:0000313" key="5">
    <source>
        <dbReference type="Proteomes" id="UP000824633"/>
    </source>
</evidence>
<organism evidence="4 5">
    <name type="scientific">Clostridium gelidum</name>
    <dbReference type="NCBI Taxonomy" id="704125"/>
    <lineage>
        <taxon>Bacteria</taxon>
        <taxon>Bacillati</taxon>
        <taxon>Bacillota</taxon>
        <taxon>Clostridia</taxon>
        <taxon>Eubacteriales</taxon>
        <taxon>Clostridiaceae</taxon>
        <taxon>Clostridium</taxon>
    </lineage>
</organism>
<dbReference type="SUPFAM" id="SSF49777">
    <property type="entry name" value="PEBP-like"/>
    <property type="match status" value="1"/>
</dbReference>
<dbReference type="Pfam" id="PF01161">
    <property type="entry name" value="PBP"/>
    <property type="match status" value="1"/>
</dbReference>
<dbReference type="EMBL" id="AP024849">
    <property type="protein sequence ID" value="BCZ45567.1"/>
    <property type="molecule type" value="Genomic_DNA"/>
</dbReference>
<name>A0ABM7T2T2_9CLOT</name>
<keyword evidence="5" id="KW-1185">Reference proteome</keyword>
<keyword evidence="1" id="KW-0547">Nucleotide-binding</keyword>
<dbReference type="PANTHER" id="PTHR30289:SF1">
    <property type="entry name" value="PEBP (PHOSPHATIDYLETHANOLAMINE-BINDING PROTEIN) FAMILY PROTEIN"/>
    <property type="match status" value="1"/>
</dbReference>
<dbReference type="NCBIfam" id="TIGR00481">
    <property type="entry name" value="YbhB/YbcL family Raf kinase inhibitor-like protein"/>
    <property type="match status" value="1"/>
</dbReference>
<dbReference type="Gene3D" id="3.90.280.10">
    <property type="entry name" value="PEBP-like"/>
    <property type="match status" value="1"/>
</dbReference>
<reference evidence="5" key="1">
    <citation type="submission" date="2021-07" db="EMBL/GenBank/DDBJ databases">
        <title>Complete genome sequencing of a Clostridium isolate.</title>
        <authorList>
            <person name="Ueki A."/>
            <person name="Tonouchi A."/>
        </authorList>
    </citation>
    <scope>NUCLEOTIDE SEQUENCE [LARGE SCALE GENOMIC DNA]</scope>
    <source>
        <strain evidence="5">C5S11</strain>
    </source>
</reference>